<dbReference type="InterPro" id="IPR050809">
    <property type="entry name" value="UgpAE/MalFG_permease"/>
</dbReference>
<feature type="transmembrane region" description="Helical" evidence="7">
    <location>
        <begin position="227"/>
        <end position="251"/>
    </location>
</feature>
<evidence type="ECO:0000256" key="1">
    <source>
        <dbReference type="ARBA" id="ARBA00004651"/>
    </source>
</evidence>
<comment type="caution">
    <text evidence="9">The sequence shown here is derived from an EMBL/GenBank/DDBJ whole genome shotgun (WGS) entry which is preliminary data.</text>
</comment>
<keyword evidence="4 7" id="KW-0812">Transmembrane</keyword>
<evidence type="ECO:0000256" key="2">
    <source>
        <dbReference type="ARBA" id="ARBA00022448"/>
    </source>
</evidence>
<dbReference type="SUPFAM" id="SSF161098">
    <property type="entry name" value="MetI-like"/>
    <property type="match status" value="1"/>
</dbReference>
<dbReference type="EMBL" id="JACCBX010000001">
    <property type="protein sequence ID" value="NYE03474.1"/>
    <property type="molecule type" value="Genomic_DNA"/>
</dbReference>
<keyword evidence="3" id="KW-1003">Cell membrane</keyword>
<keyword evidence="9" id="KW-0762">Sugar transport</keyword>
<reference evidence="10" key="1">
    <citation type="submission" date="2020-07" db="EMBL/GenBank/DDBJ databases">
        <authorList>
            <person name="Partida-Martinez L."/>
            <person name="Huntemann M."/>
            <person name="Clum A."/>
            <person name="Wang J."/>
            <person name="Palaniappan K."/>
            <person name="Ritter S."/>
            <person name="Chen I.-M."/>
            <person name="Stamatis D."/>
            <person name="Reddy T."/>
            <person name="O'Malley R."/>
            <person name="Daum C."/>
            <person name="Shapiro N."/>
            <person name="Ivanova N."/>
            <person name="Kyrpides N."/>
            <person name="Woyke T."/>
        </authorList>
    </citation>
    <scope>NUCLEOTIDE SEQUENCE [LARGE SCALE GENOMIC DNA]</scope>
    <source>
        <strain evidence="10">AT2.8</strain>
    </source>
</reference>
<gene>
    <name evidence="9" type="ORF">F4694_000193</name>
</gene>
<dbReference type="GO" id="GO:0055085">
    <property type="term" value="P:transmembrane transport"/>
    <property type="evidence" value="ECO:0007669"/>
    <property type="project" value="InterPro"/>
</dbReference>
<keyword evidence="2 7" id="KW-0813">Transport</keyword>
<dbReference type="InterPro" id="IPR000515">
    <property type="entry name" value="MetI-like"/>
</dbReference>
<accession>A0A852T7M3</accession>
<feature type="transmembrane region" description="Helical" evidence="7">
    <location>
        <begin position="132"/>
        <end position="153"/>
    </location>
</feature>
<dbReference type="Gene3D" id="1.10.3720.10">
    <property type="entry name" value="MetI-like"/>
    <property type="match status" value="1"/>
</dbReference>
<dbReference type="InterPro" id="IPR035906">
    <property type="entry name" value="MetI-like_sf"/>
</dbReference>
<dbReference type="AlphaFoldDB" id="A0A852T7M3"/>
<feature type="transmembrane region" description="Helical" evidence="7">
    <location>
        <begin position="99"/>
        <end position="120"/>
    </location>
</feature>
<evidence type="ECO:0000313" key="10">
    <source>
        <dbReference type="Proteomes" id="UP000548423"/>
    </source>
</evidence>
<name>A0A852T7M3_9BACI</name>
<feature type="transmembrane region" description="Helical" evidence="7">
    <location>
        <begin position="32"/>
        <end position="51"/>
    </location>
</feature>
<evidence type="ECO:0000256" key="4">
    <source>
        <dbReference type="ARBA" id="ARBA00022692"/>
    </source>
</evidence>
<organism evidence="9 10">
    <name type="scientific">Neobacillus niacini</name>
    <dbReference type="NCBI Taxonomy" id="86668"/>
    <lineage>
        <taxon>Bacteria</taxon>
        <taxon>Bacillati</taxon>
        <taxon>Bacillota</taxon>
        <taxon>Bacilli</taxon>
        <taxon>Bacillales</taxon>
        <taxon>Bacillaceae</taxon>
        <taxon>Neobacillus</taxon>
    </lineage>
</organism>
<evidence type="ECO:0000256" key="3">
    <source>
        <dbReference type="ARBA" id="ARBA00022475"/>
    </source>
</evidence>
<dbReference type="PANTHER" id="PTHR43227:SF11">
    <property type="entry name" value="BLL4140 PROTEIN"/>
    <property type="match status" value="1"/>
</dbReference>
<dbReference type="PANTHER" id="PTHR43227">
    <property type="entry name" value="BLL4140 PROTEIN"/>
    <property type="match status" value="1"/>
</dbReference>
<dbReference type="PROSITE" id="PS50928">
    <property type="entry name" value="ABC_TM1"/>
    <property type="match status" value="1"/>
</dbReference>
<sequence>MNVTGVVENKSTISEVKHKTKKKLLTKIKKSWQLYVLFILPLMYIIVFHYYPMYGASIAFKNFDPVLGIGGSPWVGFEHFKKFFESYDFVRVLKNTLGLSLYSLIAGFPLPILLALSLNYVYSKRFKQAAQLITYAPHFISVVVMVGIIFMILDPRGPLNNLLSLFGVKEGINFMGEADYFKSIFVMSGIWQNVGFGCIIYLAALTSVSPELHEAAIVDGASKIRRIWHVDIPGIMQTAVLVLILNMGSFLDTGFEKVLLMQNPLNLSASQVIDTYVYNVGLVSALPQYSYAAAIGIFKSLVAFILIIASNKLAKKVGQDGLW</sequence>
<comment type="subcellular location">
    <subcellularLocation>
        <location evidence="1 7">Cell membrane</location>
        <topology evidence="1 7">Multi-pass membrane protein</topology>
    </subcellularLocation>
</comment>
<evidence type="ECO:0000256" key="5">
    <source>
        <dbReference type="ARBA" id="ARBA00022989"/>
    </source>
</evidence>
<dbReference type="Proteomes" id="UP000548423">
    <property type="component" value="Unassembled WGS sequence"/>
</dbReference>
<feature type="transmembrane region" description="Helical" evidence="7">
    <location>
        <begin position="289"/>
        <end position="309"/>
    </location>
</feature>
<feature type="transmembrane region" description="Helical" evidence="7">
    <location>
        <begin position="184"/>
        <end position="206"/>
    </location>
</feature>
<dbReference type="CDD" id="cd06261">
    <property type="entry name" value="TM_PBP2"/>
    <property type="match status" value="1"/>
</dbReference>
<evidence type="ECO:0000259" key="8">
    <source>
        <dbReference type="PROSITE" id="PS50928"/>
    </source>
</evidence>
<evidence type="ECO:0000256" key="6">
    <source>
        <dbReference type="ARBA" id="ARBA00023136"/>
    </source>
</evidence>
<dbReference type="GO" id="GO:0005886">
    <property type="term" value="C:plasma membrane"/>
    <property type="evidence" value="ECO:0007669"/>
    <property type="project" value="UniProtKB-SubCell"/>
</dbReference>
<proteinExistence type="inferred from homology"/>
<keyword evidence="6 7" id="KW-0472">Membrane</keyword>
<protein>
    <submittedName>
        <fullName evidence="9">Multiple sugar transport system permease protein/putative aldouronate transport system permease protein</fullName>
    </submittedName>
</protein>
<evidence type="ECO:0000313" key="9">
    <source>
        <dbReference type="EMBL" id="NYE03474.1"/>
    </source>
</evidence>
<reference evidence="10" key="2">
    <citation type="submission" date="2020-08" db="EMBL/GenBank/DDBJ databases">
        <title>The Agave Microbiome: Exploring the role of microbial communities in plant adaptations to desert environments.</title>
        <authorList>
            <person name="Partida-Martinez L.P."/>
        </authorList>
    </citation>
    <scope>NUCLEOTIDE SEQUENCE [LARGE SCALE GENOMIC DNA]</scope>
    <source>
        <strain evidence="10">AT2.8</strain>
    </source>
</reference>
<comment type="similarity">
    <text evidence="7">Belongs to the binding-protein-dependent transport system permease family.</text>
</comment>
<evidence type="ECO:0000256" key="7">
    <source>
        <dbReference type="RuleBase" id="RU363032"/>
    </source>
</evidence>
<dbReference type="Pfam" id="PF00528">
    <property type="entry name" value="BPD_transp_1"/>
    <property type="match status" value="1"/>
</dbReference>
<feature type="domain" description="ABC transmembrane type-1" evidence="8">
    <location>
        <begin position="93"/>
        <end position="310"/>
    </location>
</feature>
<keyword evidence="5 7" id="KW-1133">Transmembrane helix</keyword>